<evidence type="ECO:0000256" key="11">
    <source>
        <dbReference type="RuleBase" id="RU361241"/>
    </source>
</evidence>
<dbReference type="NCBIfam" id="TIGR02946">
    <property type="entry name" value="acyl_WS_DGAT"/>
    <property type="match status" value="1"/>
</dbReference>
<dbReference type="AlphaFoldDB" id="A0A7I7ZRK0"/>
<keyword evidence="7 11" id="KW-0319">Glycerol metabolism</keyword>
<evidence type="ECO:0000313" key="12">
    <source>
        <dbReference type="EMBL" id="TLH73717.1"/>
    </source>
</evidence>
<evidence type="ECO:0000256" key="4">
    <source>
        <dbReference type="ARBA" id="ARBA00013244"/>
    </source>
</evidence>
<evidence type="ECO:0000256" key="6">
    <source>
        <dbReference type="ARBA" id="ARBA00022679"/>
    </source>
</evidence>
<keyword evidence="6 11" id="KW-0808">Transferase</keyword>
<evidence type="ECO:0000313" key="13">
    <source>
        <dbReference type="Proteomes" id="UP000309984"/>
    </source>
</evidence>
<protein>
    <recommendedName>
        <fullName evidence="4 11">Diacylglycerol O-acyltransferase</fullName>
        <ecNumber evidence="4 11">2.3.1.20</ecNumber>
    </recommendedName>
</protein>
<evidence type="ECO:0000256" key="8">
    <source>
        <dbReference type="ARBA" id="ARBA00023098"/>
    </source>
</evidence>
<dbReference type="PANTHER" id="PTHR31650">
    <property type="entry name" value="O-ACYLTRANSFERASE (WSD1-LIKE) FAMILY PROTEIN"/>
    <property type="match status" value="1"/>
</dbReference>
<evidence type="ECO:0000256" key="5">
    <source>
        <dbReference type="ARBA" id="ARBA00022516"/>
    </source>
</evidence>
<dbReference type="EC" id="2.3.1.20" evidence="4 11"/>
<gene>
    <name evidence="12" type="ORF">C1S79_03765</name>
</gene>
<evidence type="ECO:0000256" key="7">
    <source>
        <dbReference type="ARBA" id="ARBA00022798"/>
    </source>
</evidence>
<comment type="pathway">
    <text evidence="1 11">Glycerolipid metabolism; triacylglycerol biosynthesis.</text>
</comment>
<comment type="catalytic activity">
    <reaction evidence="10 11">
        <text>an acyl-CoA + a 1,2-diacyl-sn-glycerol = a triacyl-sn-glycerol + CoA</text>
        <dbReference type="Rhea" id="RHEA:10868"/>
        <dbReference type="ChEBI" id="CHEBI:17815"/>
        <dbReference type="ChEBI" id="CHEBI:57287"/>
        <dbReference type="ChEBI" id="CHEBI:58342"/>
        <dbReference type="ChEBI" id="CHEBI:64615"/>
        <dbReference type="EC" id="2.3.1.20"/>
    </reaction>
</comment>
<name>A0A7I7ZRK0_9MYCO</name>
<dbReference type="GO" id="GO:0006071">
    <property type="term" value="P:glycerol metabolic process"/>
    <property type="evidence" value="ECO:0007669"/>
    <property type="project" value="UniProtKB-KW"/>
</dbReference>
<comment type="similarity">
    <text evidence="3 11">Belongs to the long-chain O-acyltransferase family.</text>
</comment>
<sequence length="474" mass="50488">MRRLSSLDAQFLAAEHDNFGGHYSGLALFETEGSTTITAATMRSRVAACVDRLPPLHWKVVTVPLSLDHPVFVRTEVDLDDHIFESTLPAPADDDMLGQAVAGILSKRLDRDRPLWRLDVIHGLPGRTAVVITLHHAVADGIAASEVLAAILDTDRSQPHAATPARVDAEPNPLGLAARGLAALPVRGARALLAAPQTLAHLDQVPAVRALPGVHTLARAVRRDNDAKPLKAPRTRFNVKLSGARTVAFGTVPFDDIKALKAHYGITVNDVVIALCGGALRRRLTATGDLPAGPLVAYIPVSKRSADAPDRFGNAISSIIAPVPTHLAKPLDRLRFAHQTMADAKRRTSAAPDTLLSDVNDPIPVPIFGIAARGLMEMTSSRFARPPINVVISNVPGSPTEMACSGAPLLATYPGSLVFDGFALNITVVSYQDGLDIGIVGDAEALPDGWELLADFRRELDELSALADMERSTD</sequence>
<dbReference type="RefSeq" id="WP_138247995.1">
    <property type="nucleotide sequence ID" value="NZ_AP022616.1"/>
</dbReference>
<comment type="caution">
    <text evidence="12">The sequence shown here is derived from an EMBL/GenBank/DDBJ whole genome shotgun (WGS) entry which is preliminary data.</text>
</comment>
<evidence type="ECO:0000256" key="3">
    <source>
        <dbReference type="ARBA" id="ARBA00009587"/>
    </source>
</evidence>
<organism evidence="12 13">
    <name type="scientific">Mycolicibacterium phocaicum</name>
    <dbReference type="NCBI Taxonomy" id="319706"/>
    <lineage>
        <taxon>Bacteria</taxon>
        <taxon>Bacillati</taxon>
        <taxon>Actinomycetota</taxon>
        <taxon>Actinomycetes</taxon>
        <taxon>Mycobacteriales</taxon>
        <taxon>Mycobacteriaceae</taxon>
        <taxon>Mycolicibacterium</taxon>
    </lineage>
</organism>
<keyword evidence="13" id="KW-1185">Reference proteome</keyword>
<dbReference type="GO" id="GO:0004144">
    <property type="term" value="F:diacylglycerol O-acyltransferase activity"/>
    <property type="evidence" value="ECO:0007669"/>
    <property type="project" value="UniProtKB-EC"/>
</dbReference>
<keyword evidence="8 11" id="KW-0443">Lipid metabolism</keyword>
<evidence type="ECO:0000256" key="9">
    <source>
        <dbReference type="ARBA" id="ARBA00023315"/>
    </source>
</evidence>
<dbReference type="Pfam" id="PF06974">
    <property type="entry name" value="WS_DGAT_C"/>
    <property type="match status" value="1"/>
</dbReference>
<evidence type="ECO:0000256" key="10">
    <source>
        <dbReference type="ARBA" id="ARBA00048109"/>
    </source>
</evidence>
<dbReference type="InterPro" id="IPR045034">
    <property type="entry name" value="O-acyltransferase_WSD1-like"/>
</dbReference>
<dbReference type="Pfam" id="PF03007">
    <property type="entry name" value="WS_DGAT_cat"/>
    <property type="match status" value="1"/>
</dbReference>
<dbReference type="GO" id="GO:0051701">
    <property type="term" value="P:biological process involved in interaction with host"/>
    <property type="evidence" value="ECO:0007669"/>
    <property type="project" value="TreeGrafter"/>
</dbReference>
<keyword evidence="9 11" id="KW-0012">Acyltransferase</keyword>
<dbReference type="GO" id="GO:0019432">
    <property type="term" value="P:triglyceride biosynthetic process"/>
    <property type="evidence" value="ECO:0007669"/>
    <property type="project" value="UniProtKB-UniPathway"/>
</dbReference>
<dbReference type="GO" id="GO:0005886">
    <property type="term" value="C:plasma membrane"/>
    <property type="evidence" value="ECO:0007669"/>
    <property type="project" value="TreeGrafter"/>
</dbReference>
<dbReference type="InterPro" id="IPR023213">
    <property type="entry name" value="CAT-like_dom_sf"/>
</dbReference>
<dbReference type="GO" id="GO:0071731">
    <property type="term" value="P:response to nitric oxide"/>
    <property type="evidence" value="ECO:0007669"/>
    <property type="project" value="TreeGrafter"/>
</dbReference>
<dbReference type="PANTHER" id="PTHR31650:SF1">
    <property type="entry name" value="WAX ESTER SYNTHASE_DIACYLGLYCEROL ACYLTRANSFERASE 4-RELATED"/>
    <property type="match status" value="1"/>
</dbReference>
<proteinExistence type="inferred from homology"/>
<dbReference type="Gene3D" id="3.30.559.10">
    <property type="entry name" value="Chloramphenicol acetyltransferase-like domain"/>
    <property type="match status" value="1"/>
</dbReference>
<dbReference type="GO" id="GO:0001666">
    <property type="term" value="P:response to hypoxia"/>
    <property type="evidence" value="ECO:0007669"/>
    <property type="project" value="TreeGrafter"/>
</dbReference>
<dbReference type="SUPFAM" id="SSF52777">
    <property type="entry name" value="CoA-dependent acyltransferases"/>
    <property type="match status" value="2"/>
</dbReference>
<dbReference type="InterPro" id="IPR009721">
    <property type="entry name" value="O-acyltransferase_WSD1_C"/>
</dbReference>
<evidence type="ECO:0000256" key="2">
    <source>
        <dbReference type="ARBA" id="ARBA00005189"/>
    </source>
</evidence>
<comment type="pathway">
    <text evidence="2">Lipid metabolism.</text>
</comment>
<dbReference type="InterPro" id="IPR004255">
    <property type="entry name" value="O-acyltransferase_WSD1_N"/>
</dbReference>
<dbReference type="EMBL" id="POTM01000012">
    <property type="protein sequence ID" value="TLH73717.1"/>
    <property type="molecule type" value="Genomic_DNA"/>
</dbReference>
<evidence type="ECO:0000256" key="1">
    <source>
        <dbReference type="ARBA" id="ARBA00004771"/>
    </source>
</evidence>
<reference evidence="12 13" key="1">
    <citation type="submission" date="2018-01" db="EMBL/GenBank/DDBJ databases">
        <title>Comparative genomics of Mycobacterium mucogenicum and Mycobacterium neoaurum clade members emphasizing tRNA and non-coding RNA.</title>
        <authorList>
            <person name="Behra P.R.K."/>
            <person name="Pettersson B.M.F."/>
            <person name="Das S."/>
            <person name="Dasgupta S."/>
            <person name="Kirsebom L.A."/>
        </authorList>
    </citation>
    <scope>NUCLEOTIDE SEQUENCE [LARGE SCALE GENOMIC DNA]</scope>
    <source>
        <strain evidence="12 13">DSM 45104</strain>
    </source>
</reference>
<dbReference type="InterPro" id="IPR014292">
    <property type="entry name" value="Acyl_transf_WS/DGAT"/>
</dbReference>
<dbReference type="Proteomes" id="UP000309984">
    <property type="component" value="Unassembled WGS sequence"/>
</dbReference>
<accession>A0A7I7ZRK0</accession>
<keyword evidence="5 11" id="KW-0444">Lipid biosynthesis</keyword>